<name>A0ABQ7INV9_9HELO</name>
<keyword evidence="2" id="KW-1185">Reference proteome</keyword>
<proteinExistence type="predicted"/>
<comment type="caution">
    <text evidence="1">The sequence shown here is derived from an EMBL/GenBank/DDBJ whole genome shotgun (WGS) entry which is preliminary data.</text>
</comment>
<accession>A0ABQ7INV9</accession>
<dbReference type="EMBL" id="RCSX01000010">
    <property type="protein sequence ID" value="KAF7929490.1"/>
    <property type="molecule type" value="Genomic_DNA"/>
</dbReference>
<reference evidence="1 2" key="1">
    <citation type="journal article" date="2020" name="Genome Biol. Evol.">
        <title>Comparative genomics of Sclerotiniaceae.</title>
        <authorList>
            <person name="Valero Jimenez C.A."/>
            <person name="Steentjes M."/>
            <person name="Scholten O.E."/>
            <person name="Van Kan J.A.L."/>
        </authorList>
    </citation>
    <scope>NUCLEOTIDE SEQUENCE [LARGE SCALE GENOMIC DNA]</scope>
    <source>
        <strain evidence="1 2">B1</strain>
    </source>
</reference>
<gene>
    <name evidence="1" type="ORF">EAE98_005408</name>
</gene>
<organism evidence="1 2">
    <name type="scientific">Botrytis deweyae</name>
    <dbReference type="NCBI Taxonomy" id="2478750"/>
    <lineage>
        <taxon>Eukaryota</taxon>
        <taxon>Fungi</taxon>
        <taxon>Dikarya</taxon>
        <taxon>Ascomycota</taxon>
        <taxon>Pezizomycotina</taxon>
        <taxon>Leotiomycetes</taxon>
        <taxon>Helotiales</taxon>
        <taxon>Sclerotiniaceae</taxon>
        <taxon>Botrytis</taxon>
    </lineage>
</organism>
<sequence length="107" mass="12545">MWPVRTGSRDGIVQYLPLASVSRRYFSQVMVSSFTISINLQVLEDHENQARPKGTNLPVLREWGKCTLQSLLEGFYQKWYFVHIKKRNQTQPRLPGFLDSQLKKFTL</sequence>
<protein>
    <submittedName>
        <fullName evidence="1">Uncharacterized protein</fullName>
    </submittedName>
</protein>
<dbReference type="GeneID" id="62232182"/>
<dbReference type="Proteomes" id="UP000783213">
    <property type="component" value="Unassembled WGS sequence"/>
</dbReference>
<dbReference type="RefSeq" id="XP_038810872.1">
    <property type="nucleotide sequence ID" value="XM_038953030.1"/>
</dbReference>
<evidence type="ECO:0000313" key="2">
    <source>
        <dbReference type="Proteomes" id="UP000783213"/>
    </source>
</evidence>
<evidence type="ECO:0000313" key="1">
    <source>
        <dbReference type="EMBL" id="KAF7929490.1"/>
    </source>
</evidence>